<dbReference type="AlphaFoldDB" id="A0A9P4N8Z5"/>
<evidence type="ECO:0000313" key="1">
    <source>
        <dbReference type="EMBL" id="KAF2267371.1"/>
    </source>
</evidence>
<reference evidence="2" key="1">
    <citation type="journal article" date="2020" name="Stud. Mycol.">
        <title>101 Dothideomycetes genomes: A test case for predicting lifestyles and emergence of pathogens.</title>
        <authorList>
            <person name="Haridas S."/>
            <person name="Albert R."/>
            <person name="Binder M."/>
            <person name="Bloem J."/>
            <person name="LaButti K."/>
            <person name="Salamov A."/>
            <person name="Andreopoulos B."/>
            <person name="Baker S."/>
            <person name="Barry K."/>
            <person name="Bills G."/>
            <person name="Bluhm B."/>
            <person name="Cannon C."/>
            <person name="Castanera R."/>
            <person name="Culley D."/>
            <person name="Daum C."/>
            <person name="Ezra D."/>
            <person name="Gonzalez J."/>
            <person name="Henrissat B."/>
            <person name="Kuo A."/>
            <person name="Liang C."/>
            <person name="Lipzen A."/>
            <person name="Lutzoni F."/>
            <person name="Magnuson J."/>
            <person name="Mondo S."/>
            <person name="Nolan M."/>
            <person name="Ohm R."/>
            <person name="Pangilinan J."/>
            <person name="Park H.-J."/>
            <person name="Ramirez L."/>
            <person name="Alfaro M."/>
            <person name="Sun H."/>
            <person name="Tritt A."/>
            <person name="Yoshinaga Y."/>
            <person name="Zwiers L.-H."/>
            <person name="Turgeon B."/>
            <person name="Goodwin S."/>
            <person name="Spatafora J."/>
            <person name="Crous P."/>
            <person name="Grigoriev I."/>
        </authorList>
    </citation>
    <scope>NUCLEOTIDE SEQUENCE [LARGE SCALE GENOMIC DNA]</scope>
    <source>
        <strain evidence="2">CBS 304.66</strain>
    </source>
</reference>
<dbReference type="OrthoDB" id="1887033at2759"/>
<sequence length="97" mass="11341">MLSWISMWYTSSAAFFNGYNYNHTCTALLKLMQCIHNNFVYPSTGRLQLVNETEHRHPNSSLITEFYPTAYSRIRNTESRLNVTENRELTIQFVGKA</sequence>
<dbReference type="Proteomes" id="UP000800093">
    <property type="component" value="Unassembled WGS sequence"/>
</dbReference>
<evidence type="ECO:0000313" key="2">
    <source>
        <dbReference type="Proteomes" id="UP000800093"/>
    </source>
</evidence>
<accession>A0A9P4N8Z5</accession>
<protein>
    <submittedName>
        <fullName evidence="1">Uncharacterized protein</fullName>
    </submittedName>
</protein>
<dbReference type="Gene3D" id="3.20.20.80">
    <property type="entry name" value="Glycosidases"/>
    <property type="match status" value="1"/>
</dbReference>
<name>A0A9P4N8Z5_9PLEO</name>
<proteinExistence type="predicted"/>
<gene>
    <name evidence="1" type="ORF">CC78DRAFT_577082</name>
</gene>
<comment type="caution">
    <text evidence="1">The sequence shown here is derived from an EMBL/GenBank/DDBJ whole genome shotgun (WGS) entry which is preliminary data.</text>
</comment>
<dbReference type="InterPro" id="IPR017853">
    <property type="entry name" value="GH"/>
</dbReference>
<organism evidence="1 2">
    <name type="scientific">Lojkania enalia</name>
    <dbReference type="NCBI Taxonomy" id="147567"/>
    <lineage>
        <taxon>Eukaryota</taxon>
        <taxon>Fungi</taxon>
        <taxon>Dikarya</taxon>
        <taxon>Ascomycota</taxon>
        <taxon>Pezizomycotina</taxon>
        <taxon>Dothideomycetes</taxon>
        <taxon>Pleosporomycetidae</taxon>
        <taxon>Pleosporales</taxon>
        <taxon>Pleosporales incertae sedis</taxon>
        <taxon>Lojkania</taxon>
    </lineage>
</organism>
<dbReference type="SUPFAM" id="SSF51445">
    <property type="entry name" value="(Trans)glycosidases"/>
    <property type="match status" value="1"/>
</dbReference>
<dbReference type="EMBL" id="ML986591">
    <property type="protein sequence ID" value="KAF2267371.1"/>
    <property type="molecule type" value="Genomic_DNA"/>
</dbReference>
<keyword evidence="2" id="KW-1185">Reference proteome</keyword>